<comment type="caution">
    <text evidence="2">The sequence shown here is derived from an EMBL/GenBank/DDBJ whole genome shotgun (WGS) entry which is preliminary data.</text>
</comment>
<evidence type="ECO:0000313" key="1">
    <source>
        <dbReference type="EMBL" id="CAK9028231.1"/>
    </source>
</evidence>
<evidence type="ECO:0000313" key="3">
    <source>
        <dbReference type="Proteomes" id="UP001642484"/>
    </source>
</evidence>
<sequence>MAALVPGLEDELRNAGLERCLVAAAEWCDRMGPKDMEEISEEEIFDDFAEALQLKPLERRRLLKGPLGAWRTGSAGAAVGLSAPGAPAAAGYSAQQGASSWSSTSMQPMKAPLMVKNTFLELDEGARSEALQRANTVPAPASNVQDLLEDEEEEEATEVTEQPKVESNIYKTMTFDSFENGDDWLWLNRQQLEAVEEHHDEAPGDAPQEFVPEEAPCGMMFIPMDLVMPVQPDMYPGCFAVPMDRFGRFPAPEGGLPDFTPLGVTTTADNKRAQVLQRTFSLATNIYRIRWTVDARKLKSTDKEAVSPQFEISFSGGNVPFKMIMRPRAVAQERGGASFKRSRGRGNLQLRCMAESDTETKPVVTFRLSVGSEKAAKQLKPRGPVRHDFSEKNICGLPSGQDDWDFGKAVDEKTQTFVVCLEILSDAQ</sequence>
<accession>A0ABP0RI35</accession>
<name>A0ABP0RI35_9DINO</name>
<proteinExistence type="predicted"/>
<organism evidence="2 3">
    <name type="scientific">Durusdinium trenchii</name>
    <dbReference type="NCBI Taxonomy" id="1381693"/>
    <lineage>
        <taxon>Eukaryota</taxon>
        <taxon>Sar</taxon>
        <taxon>Alveolata</taxon>
        <taxon>Dinophyceae</taxon>
        <taxon>Suessiales</taxon>
        <taxon>Symbiodiniaceae</taxon>
        <taxon>Durusdinium</taxon>
    </lineage>
</organism>
<dbReference type="EMBL" id="CAXAMN010026040">
    <property type="protein sequence ID" value="CAK9100262.1"/>
    <property type="molecule type" value="Genomic_DNA"/>
</dbReference>
<gene>
    <name evidence="1" type="ORF">CCMP2556_LOCUS17029</name>
    <name evidence="2" type="ORF">CCMP2556_LOCUS47397</name>
</gene>
<dbReference type="Proteomes" id="UP001642484">
    <property type="component" value="Unassembled WGS sequence"/>
</dbReference>
<reference evidence="2 3" key="1">
    <citation type="submission" date="2024-02" db="EMBL/GenBank/DDBJ databases">
        <authorList>
            <person name="Chen Y."/>
            <person name="Shah S."/>
            <person name="Dougan E. K."/>
            <person name="Thang M."/>
            <person name="Chan C."/>
        </authorList>
    </citation>
    <scope>NUCLEOTIDE SEQUENCE [LARGE SCALE GENOMIC DNA]</scope>
</reference>
<protein>
    <submittedName>
        <fullName evidence="2">Uncharacterized protein</fullName>
    </submittedName>
</protein>
<dbReference type="EMBL" id="CAXAMN010009302">
    <property type="protein sequence ID" value="CAK9028231.1"/>
    <property type="molecule type" value="Genomic_DNA"/>
</dbReference>
<evidence type="ECO:0000313" key="2">
    <source>
        <dbReference type="EMBL" id="CAK9100262.1"/>
    </source>
</evidence>
<keyword evidence="3" id="KW-1185">Reference proteome</keyword>